<protein>
    <submittedName>
        <fullName evidence="2">Uncharacterized protein</fullName>
    </submittedName>
</protein>
<dbReference type="EMBL" id="BAABDK010000035">
    <property type="protein sequence ID" value="GAA4054531.1"/>
    <property type="molecule type" value="Genomic_DNA"/>
</dbReference>
<accession>A0ABP7UWN4</accession>
<name>A0ABP7UWN4_9BACT</name>
<evidence type="ECO:0000313" key="3">
    <source>
        <dbReference type="Proteomes" id="UP001501469"/>
    </source>
</evidence>
<keyword evidence="3" id="KW-1185">Reference proteome</keyword>
<organism evidence="2 3">
    <name type="scientific">Hymenobacter glaciei</name>
    <dbReference type="NCBI Taxonomy" id="877209"/>
    <lineage>
        <taxon>Bacteria</taxon>
        <taxon>Pseudomonadati</taxon>
        <taxon>Bacteroidota</taxon>
        <taxon>Cytophagia</taxon>
        <taxon>Cytophagales</taxon>
        <taxon>Hymenobacteraceae</taxon>
        <taxon>Hymenobacter</taxon>
    </lineage>
</organism>
<feature type="region of interest" description="Disordered" evidence="1">
    <location>
        <begin position="15"/>
        <end position="49"/>
    </location>
</feature>
<evidence type="ECO:0000256" key="1">
    <source>
        <dbReference type="SAM" id="MobiDB-lite"/>
    </source>
</evidence>
<dbReference type="Proteomes" id="UP001501469">
    <property type="component" value="Unassembled WGS sequence"/>
</dbReference>
<sequence>MVRGAKPREWWPALPGFSQKFTAGSRQPAEEPVMRYSPRKITGPGSPKA</sequence>
<reference evidence="3" key="1">
    <citation type="journal article" date="2019" name="Int. J. Syst. Evol. Microbiol.">
        <title>The Global Catalogue of Microorganisms (GCM) 10K type strain sequencing project: providing services to taxonomists for standard genome sequencing and annotation.</title>
        <authorList>
            <consortium name="The Broad Institute Genomics Platform"/>
            <consortium name="The Broad Institute Genome Sequencing Center for Infectious Disease"/>
            <person name="Wu L."/>
            <person name="Ma J."/>
        </authorList>
    </citation>
    <scope>NUCLEOTIDE SEQUENCE [LARGE SCALE GENOMIC DNA]</scope>
    <source>
        <strain evidence="3">JCM 17225</strain>
    </source>
</reference>
<proteinExistence type="predicted"/>
<evidence type="ECO:0000313" key="2">
    <source>
        <dbReference type="EMBL" id="GAA4054531.1"/>
    </source>
</evidence>
<comment type="caution">
    <text evidence="2">The sequence shown here is derived from an EMBL/GenBank/DDBJ whole genome shotgun (WGS) entry which is preliminary data.</text>
</comment>
<gene>
    <name evidence="2" type="ORF">GCM10022409_47010</name>
</gene>